<name>A0AA85IZI8_TRIRE</name>
<evidence type="ECO:0000313" key="2">
    <source>
        <dbReference type="WBParaSite" id="TREG1_118800.1"/>
    </source>
</evidence>
<dbReference type="WBParaSite" id="TREG1_118800.1">
    <property type="protein sequence ID" value="TREG1_118800.1"/>
    <property type="gene ID" value="TREG1_118800"/>
</dbReference>
<dbReference type="PANTHER" id="PTHR16537:SF1">
    <property type="entry name" value="PROTEIN ZNRD2"/>
    <property type="match status" value="1"/>
</dbReference>
<dbReference type="InterPro" id="IPR051888">
    <property type="entry name" value="UPF0148_domain"/>
</dbReference>
<reference evidence="1" key="1">
    <citation type="submission" date="2022-06" db="EMBL/GenBank/DDBJ databases">
        <authorList>
            <person name="Berger JAMES D."/>
            <person name="Berger JAMES D."/>
        </authorList>
    </citation>
    <scope>NUCLEOTIDE SEQUENCE [LARGE SCALE GENOMIC DNA]</scope>
</reference>
<dbReference type="InterPro" id="IPR009563">
    <property type="entry name" value="SSSCA1"/>
</dbReference>
<proteinExistence type="predicted"/>
<accession>A0AA85IZI8</accession>
<dbReference type="AlphaFoldDB" id="A0AA85IZI8"/>
<organism evidence="1 2">
    <name type="scientific">Trichobilharzia regenti</name>
    <name type="common">Nasal bird schistosome</name>
    <dbReference type="NCBI Taxonomy" id="157069"/>
    <lineage>
        <taxon>Eukaryota</taxon>
        <taxon>Metazoa</taxon>
        <taxon>Spiralia</taxon>
        <taxon>Lophotrochozoa</taxon>
        <taxon>Platyhelminthes</taxon>
        <taxon>Trematoda</taxon>
        <taxon>Digenea</taxon>
        <taxon>Strigeidida</taxon>
        <taxon>Schistosomatoidea</taxon>
        <taxon>Schistosomatidae</taxon>
        <taxon>Trichobilharzia</taxon>
    </lineage>
</organism>
<keyword evidence="1" id="KW-1185">Reference proteome</keyword>
<evidence type="ECO:0008006" key="3">
    <source>
        <dbReference type="Google" id="ProtNLM"/>
    </source>
</evidence>
<dbReference type="Pfam" id="PF06677">
    <property type="entry name" value="Auto_anti-p27"/>
    <property type="match status" value="1"/>
</dbReference>
<protein>
    <recommendedName>
        <fullName evidence="3">Sjoegren syndrome/scleroderma autoantigen 1</fullName>
    </recommendedName>
</protein>
<dbReference type="PANTHER" id="PTHR16537">
    <property type="entry name" value="SJOEGREN SYNDROME/SCLERODERMA AUTOANTIGEN 1"/>
    <property type="match status" value="1"/>
</dbReference>
<reference evidence="2" key="2">
    <citation type="submission" date="2023-11" db="UniProtKB">
        <authorList>
            <consortium name="WormBaseParasite"/>
        </authorList>
    </citation>
    <scope>IDENTIFICATION</scope>
</reference>
<sequence length="197" mass="22423">MSETMDCLEHVGIMDKTLDRNDEISKNKKQRSDKISNLMGHYLLKGWRMLNESCPKCETILFQQPSGQYYCVACMEVDSDTASAKKQPIDSNKSPEMFQDLPFEISSPDKDNIIVSALSKAIKRASKQCTATPVGLSTNNRMYKQNSMMIDLHEKINWCMSQLTEAASPTEIRQWSDALKSLLRLWDEMANSSLLKL</sequence>
<evidence type="ECO:0000313" key="1">
    <source>
        <dbReference type="Proteomes" id="UP000050795"/>
    </source>
</evidence>
<dbReference type="Proteomes" id="UP000050795">
    <property type="component" value="Unassembled WGS sequence"/>
</dbReference>